<keyword evidence="1" id="KW-0472">Membrane</keyword>
<proteinExistence type="predicted"/>
<organism evidence="2 3">
    <name type="scientific">Aphis craccivora</name>
    <name type="common">Cowpea aphid</name>
    <dbReference type="NCBI Taxonomy" id="307492"/>
    <lineage>
        <taxon>Eukaryota</taxon>
        <taxon>Metazoa</taxon>
        <taxon>Ecdysozoa</taxon>
        <taxon>Arthropoda</taxon>
        <taxon>Hexapoda</taxon>
        <taxon>Insecta</taxon>
        <taxon>Pterygota</taxon>
        <taxon>Neoptera</taxon>
        <taxon>Paraneoptera</taxon>
        <taxon>Hemiptera</taxon>
        <taxon>Sternorrhyncha</taxon>
        <taxon>Aphidomorpha</taxon>
        <taxon>Aphidoidea</taxon>
        <taxon>Aphididae</taxon>
        <taxon>Aphidini</taxon>
        <taxon>Aphis</taxon>
        <taxon>Aphis</taxon>
    </lineage>
</organism>
<dbReference type="AlphaFoldDB" id="A0A6G0Z9C9"/>
<gene>
    <name evidence="2" type="ORF">FWK35_00016238</name>
</gene>
<reference evidence="2 3" key="1">
    <citation type="submission" date="2019-08" db="EMBL/GenBank/DDBJ databases">
        <title>Whole genome of Aphis craccivora.</title>
        <authorList>
            <person name="Voronova N.V."/>
            <person name="Shulinski R.S."/>
            <person name="Bandarenka Y.V."/>
            <person name="Zhorov D.G."/>
            <person name="Warner D."/>
        </authorList>
    </citation>
    <scope>NUCLEOTIDE SEQUENCE [LARGE SCALE GENOMIC DNA]</scope>
    <source>
        <strain evidence="2">180601</strain>
        <tissue evidence="2">Whole Body</tissue>
    </source>
</reference>
<keyword evidence="1" id="KW-1133">Transmembrane helix</keyword>
<comment type="caution">
    <text evidence="2">The sequence shown here is derived from an EMBL/GenBank/DDBJ whole genome shotgun (WGS) entry which is preliminary data.</text>
</comment>
<accession>A0A6G0Z9C9</accession>
<dbReference type="Proteomes" id="UP000478052">
    <property type="component" value="Unassembled WGS sequence"/>
</dbReference>
<keyword evidence="3" id="KW-1185">Reference proteome</keyword>
<evidence type="ECO:0000313" key="3">
    <source>
        <dbReference type="Proteomes" id="UP000478052"/>
    </source>
</evidence>
<name>A0A6G0Z9C9_APHCR</name>
<dbReference type="EMBL" id="VUJU01001024">
    <property type="protein sequence ID" value="KAF0767192.1"/>
    <property type="molecule type" value="Genomic_DNA"/>
</dbReference>
<evidence type="ECO:0000313" key="2">
    <source>
        <dbReference type="EMBL" id="KAF0767192.1"/>
    </source>
</evidence>
<protein>
    <submittedName>
        <fullName evidence="2">Uncharacterized protein</fullName>
    </submittedName>
</protein>
<keyword evidence="1" id="KW-0812">Transmembrane</keyword>
<evidence type="ECO:0000256" key="1">
    <source>
        <dbReference type="SAM" id="Phobius"/>
    </source>
</evidence>
<sequence length="326" mass="36888">MDDLRRPEFPRNASLQWQVSISSSADTIRSRSSCKYNNMSLFKMSFALLMVTLFIFKSSQSSMFDQCGPRHTNLTQECVRKFIIDTLVKVTEDPENFITSNQLNNESGTTVRFIKLKFDNDTMGIDQRYEIDESRSWNTGNFWDQLIYAFKKLTNYSNDHGILLSLPQWSKTFPPVTVVDENDIFQVVNESRSKHPHKKYALLFPLLATFKFLVIKALLVPILMAVMIIKKMMVLGVMALPTLLTMLRFCRNPNFGGFGFGAGNLVATGAVGPVGQAAAFAPLTADISGDYSSYVQQSAAASQQNNAYKDYSKNLMDTMKTTYQRR</sequence>
<feature type="transmembrane region" description="Helical" evidence="1">
    <location>
        <begin position="200"/>
        <end position="226"/>
    </location>
</feature>
<dbReference type="OrthoDB" id="6602277at2759"/>
<feature type="transmembrane region" description="Helical" evidence="1">
    <location>
        <begin position="39"/>
        <end position="56"/>
    </location>
</feature>